<protein>
    <recommendedName>
        <fullName evidence="2">FHA domain-containing protein</fullName>
    </recommendedName>
</protein>
<feature type="domain" description="FHA" evidence="2">
    <location>
        <begin position="47"/>
        <end position="95"/>
    </location>
</feature>
<dbReference type="Proteomes" id="UP000054270">
    <property type="component" value="Unassembled WGS sequence"/>
</dbReference>
<feature type="compositionally biased region" description="Low complexity" evidence="1">
    <location>
        <begin position="1097"/>
        <end position="1112"/>
    </location>
</feature>
<reference evidence="4" key="1">
    <citation type="submission" date="2014-04" db="EMBL/GenBank/DDBJ databases">
        <title>Evolutionary Origins and Diversification of the Mycorrhizal Mutualists.</title>
        <authorList>
            <consortium name="DOE Joint Genome Institute"/>
            <consortium name="Mycorrhizal Genomics Consortium"/>
            <person name="Kohler A."/>
            <person name="Kuo A."/>
            <person name="Nagy L.G."/>
            <person name="Floudas D."/>
            <person name="Copeland A."/>
            <person name="Barry K.W."/>
            <person name="Cichocki N."/>
            <person name="Veneault-Fourrey C."/>
            <person name="LaButti K."/>
            <person name="Lindquist E.A."/>
            <person name="Lipzen A."/>
            <person name="Lundell T."/>
            <person name="Morin E."/>
            <person name="Murat C."/>
            <person name="Riley R."/>
            <person name="Ohm R."/>
            <person name="Sun H."/>
            <person name="Tunlid A."/>
            <person name="Henrissat B."/>
            <person name="Grigoriev I.V."/>
            <person name="Hibbett D.S."/>
            <person name="Martin F."/>
        </authorList>
    </citation>
    <scope>NUCLEOTIDE SEQUENCE [LARGE SCALE GENOMIC DNA]</scope>
    <source>
        <strain evidence="4">FD-334 SS-4</strain>
    </source>
</reference>
<feature type="region of interest" description="Disordered" evidence="1">
    <location>
        <begin position="524"/>
        <end position="733"/>
    </location>
</feature>
<dbReference type="PANTHER" id="PTHR35711:SF1">
    <property type="entry name" value="ECTODERMAL, ISOFORM F"/>
    <property type="match status" value="1"/>
</dbReference>
<dbReference type="Gene3D" id="2.60.200.20">
    <property type="match status" value="1"/>
</dbReference>
<feature type="region of interest" description="Disordered" evidence="1">
    <location>
        <begin position="411"/>
        <end position="446"/>
    </location>
</feature>
<dbReference type="OrthoDB" id="6288785at2759"/>
<feature type="compositionally biased region" description="Basic residues" evidence="1">
    <location>
        <begin position="893"/>
        <end position="904"/>
    </location>
</feature>
<feature type="compositionally biased region" description="Acidic residues" evidence="1">
    <location>
        <begin position="351"/>
        <end position="366"/>
    </location>
</feature>
<dbReference type="EMBL" id="KN817541">
    <property type="protein sequence ID" value="KJA23754.1"/>
    <property type="molecule type" value="Genomic_DNA"/>
</dbReference>
<evidence type="ECO:0000313" key="3">
    <source>
        <dbReference type="EMBL" id="KJA23754.1"/>
    </source>
</evidence>
<dbReference type="InterPro" id="IPR000253">
    <property type="entry name" value="FHA_dom"/>
</dbReference>
<feature type="compositionally biased region" description="Acidic residues" evidence="1">
    <location>
        <begin position="414"/>
        <end position="438"/>
    </location>
</feature>
<feature type="region of interest" description="Disordered" evidence="1">
    <location>
        <begin position="851"/>
        <end position="1248"/>
    </location>
</feature>
<feature type="compositionally biased region" description="Acidic residues" evidence="1">
    <location>
        <begin position="374"/>
        <end position="385"/>
    </location>
</feature>
<feature type="compositionally biased region" description="Basic and acidic residues" evidence="1">
    <location>
        <begin position="567"/>
        <end position="590"/>
    </location>
</feature>
<feature type="region of interest" description="Disordered" evidence="1">
    <location>
        <begin position="185"/>
        <end position="243"/>
    </location>
</feature>
<feature type="region of interest" description="Disordered" evidence="1">
    <location>
        <begin position="325"/>
        <end position="393"/>
    </location>
</feature>
<keyword evidence="4" id="KW-1185">Reference proteome</keyword>
<feature type="compositionally biased region" description="Basic residues" evidence="1">
    <location>
        <begin position="1236"/>
        <end position="1248"/>
    </location>
</feature>
<feature type="compositionally biased region" description="Acidic residues" evidence="1">
    <location>
        <begin position="767"/>
        <end position="780"/>
    </location>
</feature>
<feature type="compositionally biased region" description="Pro residues" evidence="1">
    <location>
        <begin position="486"/>
        <end position="497"/>
    </location>
</feature>
<dbReference type="AlphaFoldDB" id="A0A0D2NYG7"/>
<feature type="region of interest" description="Disordered" evidence="1">
    <location>
        <begin position="278"/>
        <end position="309"/>
    </location>
</feature>
<feature type="compositionally biased region" description="Polar residues" evidence="1">
    <location>
        <begin position="1056"/>
        <end position="1065"/>
    </location>
</feature>
<feature type="region of interest" description="Disordered" evidence="1">
    <location>
        <begin position="748"/>
        <end position="823"/>
    </location>
</feature>
<gene>
    <name evidence="3" type="ORF">HYPSUDRAFT_39587</name>
</gene>
<feature type="compositionally biased region" description="Basic residues" evidence="1">
    <location>
        <begin position="993"/>
        <end position="1002"/>
    </location>
</feature>
<feature type="compositionally biased region" description="Basic residues" evidence="1">
    <location>
        <begin position="857"/>
        <end position="866"/>
    </location>
</feature>
<feature type="region of interest" description="Disordered" evidence="1">
    <location>
        <begin position="480"/>
        <end position="506"/>
    </location>
</feature>
<feature type="compositionally biased region" description="Acidic residues" evidence="1">
    <location>
        <begin position="224"/>
        <end position="233"/>
    </location>
</feature>
<organism evidence="3 4">
    <name type="scientific">Hypholoma sublateritium (strain FD-334 SS-4)</name>
    <dbReference type="NCBI Taxonomy" id="945553"/>
    <lineage>
        <taxon>Eukaryota</taxon>
        <taxon>Fungi</taxon>
        <taxon>Dikarya</taxon>
        <taxon>Basidiomycota</taxon>
        <taxon>Agaricomycotina</taxon>
        <taxon>Agaricomycetes</taxon>
        <taxon>Agaricomycetidae</taxon>
        <taxon>Agaricales</taxon>
        <taxon>Agaricineae</taxon>
        <taxon>Strophariaceae</taxon>
        <taxon>Hypholoma</taxon>
    </lineage>
</organism>
<evidence type="ECO:0000313" key="4">
    <source>
        <dbReference type="Proteomes" id="UP000054270"/>
    </source>
</evidence>
<feature type="compositionally biased region" description="Pro residues" evidence="1">
    <location>
        <begin position="526"/>
        <end position="538"/>
    </location>
</feature>
<feature type="compositionally biased region" description="Low complexity" evidence="1">
    <location>
        <begin position="1163"/>
        <end position="1172"/>
    </location>
</feature>
<dbReference type="PROSITE" id="PS50006">
    <property type="entry name" value="FHA_DOMAIN"/>
    <property type="match status" value="1"/>
</dbReference>
<feature type="compositionally biased region" description="Low complexity" evidence="1">
    <location>
        <begin position="1140"/>
        <end position="1155"/>
    </location>
</feature>
<feature type="compositionally biased region" description="Acidic residues" evidence="1">
    <location>
        <begin position="329"/>
        <end position="340"/>
    </location>
</feature>
<feature type="compositionally biased region" description="Polar residues" evidence="1">
    <location>
        <begin position="600"/>
        <end position="624"/>
    </location>
</feature>
<dbReference type="PANTHER" id="PTHR35711">
    <property type="entry name" value="EXPRESSED PROTEIN"/>
    <property type="match status" value="1"/>
</dbReference>
<accession>A0A0D2NYG7</accession>
<feature type="compositionally biased region" description="Basic and acidic residues" evidence="1">
    <location>
        <begin position="670"/>
        <end position="687"/>
    </location>
</feature>
<feature type="compositionally biased region" description="Polar residues" evidence="1">
    <location>
        <begin position="200"/>
        <end position="223"/>
    </location>
</feature>
<evidence type="ECO:0000256" key="1">
    <source>
        <dbReference type="SAM" id="MobiDB-lite"/>
    </source>
</evidence>
<dbReference type="InterPro" id="IPR008984">
    <property type="entry name" value="SMAD_FHA_dom_sf"/>
</dbReference>
<dbReference type="OMA" id="IGWHEED"/>
<dbReference type="STRING" id="945553.A0A0D2NYG7"/>
<feature type="compositionally biased region" description="Acidic residues" evidence="1">
    <location>
        <begin position="879"/>
        <end position="888"/>
    </location>
</feature>
<proteinExistence type="predicted"/>
<sequence>MDTSGFSQVGRYGTLSLLKRRSSTLPSIPPSSPNDLITSFGIDEAKLTFGSTSTCGVRLYYADVDPLHCQLVFEDGKAFLSVLGQGGVFVDGCWVYPHSSSSGSNSSTQEQTHQQTIIPLSNNSEFEIHQKRFRFTYPPKEIRKVLLATPAPVHKRALRLSMIQSAQVFSPRPSKDPRENLRILQSPLKQGIFPPPTPRGAQTPTRTRAVSPLKYSSKSGVQSDDSDSDENEKVDEKEHEEAEEIVLVTTNHPRVVEEESDLVILEDVPFGPVPTTARVQAPTPVHGDQDAAVPPPRTPRRKSLGGTALHRAVLIRSAQRAVWRAEKEKEEEEEREEEMEVLGAVVHPVELDDDGEEEEYDDEDHDVEMRSVSSEDEGSDEEQDAEALAQKEANKSLWRKSLERIIPWGFGASVDEDKEEENVCDDDEQVHEEEEDEPAPLPVRPAQTPIRRVLGSFMTPQAQNPSRQATIQPARNVFPPTAIAPVAPPGLPEPTPPAGSGRYSLGGGEARRILVQQPWRVKDLVVPPPAPSTLPPTRPGVSSMAPPATPRRDTMGATVRSTPAVTAEERRAIQERRRSAVREVREDTFWKDGGPGMSPAKTSVRVSLSGAPPSSSPTKPSDATASAARRTVFASPTKGRTLGYAIAEEEGDASTSAPTERTPEDDEDALDTRSLLDRMRETVEDMKRRRSMATGTPRPEATPGPLGRAGPTPVGTPTSVALASPPHAPGATFALGSVKKLDFSRISSPAVHAGPVPPAEEAHAAIDEGDAEAAVDEEEPFSLLRHSALEGTPSTSSHKPAPGSTRLADQEAHHFEIQGGGDNVRVVPLPAVTVNEADAVEEVNEEVLHKPKEVKAKTRGRSKLLRPPKAVAPEVANASDEEAVVEVEEASHSRVKAKATRSRTVKSPAPPAVDEPALALAPPVTRRQRSKTPQPPVEEEVEAHTTRSGRARRGTAEPEESAPAPAKRGRKAHAEPPLEEQDQEQVQETKKTPAAKRGRKPRAAPVEAEHEEESVVKAPAPAPAPTKRSRSRKAAAPEPVTQSQDGDELDSYDVDPSSSTKQSSIPVKAPPKGRKKAAAVKQEATGDEEADNAVPLAATRGGRTATAKTPAASKVAVPKTAPSKIAKPRSKLKTPGSAPAVTTRTAAGSSTAAANAEKENTHETTASGSAASEDAEDAPVKVRVSRRTGGAAAALESVTKSTIPRSAPKTATRATAKSKVKVEDNQDQEEEVGRARTTRVTRTRTKAG</sequence>
<evidence type="ECO:0000259" key="2">
    <source>
        <dbReference type="PROSITE" id="PS50006"/>
    </source>
</evidence>
<name>A0A0D2NYG7_HYPSF</name>
<dbReference type="SUPFAM" id="SSF49879">
    <property type="entry name" value="SMAD/FHA domain"/>
    <property type="match status" value="1"/>
</dbReference>